<comment type="similarity">
    <text evidence="2">Belongs to the CENP-X/MHF2 family.</text>
</comment>
<evidence type="ECO:0000256" key="6">
    <source>
        <dbReference type="ARBA" id="ARBA00023242"/>
    </source>
</evidence>
<dbReference type="GO" id="GO:0071821">
    <property type="term" value="C:FANCM-MHF complex"/>
    <property type="evidence" value="ECO:0007669"/>
    <property type="project" value="TreeGrafter"/>
</dbReference>
<reference evidence="8" key="1">
    <citation type="submission" date="2023-05" db="EMBL/GenBank/DDBJ databases">
        <title>Genome and transcriptome analyses reveal genes involved in the formation of fine ridges on petal epidermal cells in Hibiscus trionum.</title>
        <authorList>
            <person name="Koshimizu S."/>
            <person name="Masuda S."/>
            <person name="Ishii T."/>
            <person name="Shirasu K."/>
            <person name="Hoshino A."/>
            <person name="Arita M."/>
        </authorList>
    </citation>
    <scope>NUCLEOTIDE SEQUENCE</scope>
    <source>
        <strain evidence="8">Hamamatsu line</strain>
    </source>
</reference>
<name>A0A9W7I9C3_HIBTR</name>
<evidence type="ECO:0000313" key="8">
    <source>
        <dbReference type="EMBL" id="GMI92894.1"/>
    </source>
</evidence>
<accession>A0A9W7I9C3</accession>
<dbReference type="AlphaFoldDB" id="A0A9W7I9C3"/>
<comment type="caution">
    <text evidence="8">The sequence shown here is derived from an EMBL/GenBank/DDBJ whole genome shotgun (WGS) entry which is preliminary data.</text>
</comment>
<evidence type="ECO:0000256" key="3">
    <source>
        <dbReference type="ARBA" id="ARBA00022763"/>
    </source>
</evidence>
<dbReference type="GO" id="GO:0006281">
    <property type="term" value="P:DNA repair"/>
    <property type="evidence" value="ECO:0007669"/>
    <property type="project" value="UniProtKB-KW"/>
</dbReference>
<evidence type="ECO:0000256" key="2">
    <source>
        <dbReference type="ARBA" id="ARBA00009359"/>
    </source>
</evidence>
<dbReference type="EMBL" id="BSYR01000024">
    <property type="protein sequence ID" value="GMI92894.1"/>
    <property type="molecule type" value="Genomic_DNA"/>
</dbReference>
<feature type="region of interest" description="Disordered" evidence="7">
    <location>
        <begin position="1"/>
        <end position="27"/>
    </location>
</feature>
<organism evidence="8 9">
    <name type="scientific">Hibiscus trionum</name>
    <name type="common">Flower of an hour</name>
    <dbReference type="NCBI Taxonomy" id="183268"/>
    <lineage>
        <taxon>Eukaryota</taxon>
        <taxon>Viridiplantae</taxon>
        <taxon>Streptophyta</taxon>
        <taxon>Embryophyta</taxon>
        <taxon>Tracheophyta</taxon>
        <taxon>Spermatophyta</taxon>
        <taxon>Magnoliopsida</taxon>
        <taxon>eudicotyledons</taxon>
        <taxon>Gunneridae</taxon>
        <taxon>Pentapetalae</taxon>
        <taxon>rosids</taxon>
        <taxon>malvids</taxon>
        <taxon>Malvales</taxon>
        <taxon>Malvaceae</taxon>
        <taxon>Malvoideae</taxon>
        <taxon>Hibiscus</taxon>
    </lineage>
</organism>
<dbReference type="Gene3D" id="6.10.130.30">
    <property type="match status" value="1"/>
</dbReference>
<sequence>MDRKKRKVKIEEQNQIHSAMDDHETPFLEPDLTRDIFKQIWTRKAQERGGTGFQNTDAMDHEIGAGASKKIRPTFANPNALKLSGELVRIFITETVQRAATVAEAEGGAKVEAIHLERILPQLLLDF</sequence>
<gene>
    <name evidence="8" type="ORF">HRI_002958700</name>
</gene>
<evidence type="ECO:0000256" key="1">
    <source>
        <dbReference type="ARBA" id="ARBA00004123"/>
    </source>
</evidence>
<proteinExistence type="inferred from homology"/>
<dbReference type="Pfam" id="PF09415">
    <property type="entry name" value="CENP-X"/>
    <property type="match status" value="1"/>
</dbReference>
<keyword evidence="9" id="KW-1185">Reference proteome</keyword>
<comment type="subcellular location">
    <subcellularLocation>
        <location evidence="1">Nucleus</location>
    </subcellularLocation>
</comment>
<dbReference type="Proteomes" id="UP001165190">
    <property type="component" value="Unassembled WGS sequence"/>
</dbReference>
<dbReference type="CDD" id="cd22921">
    <property type="entry name" value="HFD_CENP-X"/>
    <property type="match status" value="1"/>
</dbReference>
<evidence type="ECO:0000256" key="5">
    <source>
        <dbReference type="ARBA" id="ARBA00023204"/>
    </source>
</evidence>
<dbReference type="GO" id="GO:0000712">
    <property type="term" value="P:resolution of meiotic recombination intermediates"/>
    <property type="evidence" value="ECO:0007669"/>
    <property type="project" value="TreeGrafter"/>
</dbReference>
<keyword evidence="6" id="KW-0539">Nucleus</keyword>
<dbReference type="GO" id="GO:0051382">
    <property type="term" value="P:kinetochore assembly"/>
    <property type="evidence" value="ECO:0007669"/>
    <property type="project" value="InterPro"/>
</dbReference>
<keyword evidence="3" id="KW-0227">DNA damage</keyword>
<dbReference type="PANTHER" id="PTHR28680:SF1">
    <property type="entry name" value="CENTROMERE PROTEIN X"/>
    <property type="match status" value="1"/>
</dbReference>
<keyword evidence="5" id="KW-0234">DNA repair</keyword>
<keyword evidence="4" id="KW-0238">DNA-binding</keyword>
<evidence type="ECO:0000256" key="7">
    <source>
        <dbReference type="SAM" id="MobiDB-lite"/>
    </source>
</evidence>
<dbReference type="PANTHER" id="PTHR28680">
    <property type="entry name" value="CENTROMERE PROTEIN X"/>
    <property type="match status" value="1"/>
</dbReference>
<protein>
    <submittedName>
        <fullName evidence="8">Arabidopsis homolog of mammalian MHF2</fullName>
    </submittedName>
</protein>
<evidence type="ECO:0000256" key="4">
    <source>
        <dbReference type="ARBA" id="ARBA00023125"/>
    </source>
</evidence>
<evidence type="ECO:0000313" key="9">
    <source>
        <dbReference type="Proteomes" id="UP001165190"/>
    </source>
</evidence>
<dbReference type="GO" id="GO:0003677">
    <property type="term" value="F:DNA binding"/>
    <property type="evidence" value="ECO:0007669"/>
    <property type="project" value="UniProtKB-KW"/>
</dbReference>
<dbReference type="InterPro" id="IPR018552">
    <property type="entry name" value="CENP-X"/>
</dbReference>
<dbReference type="GO" id="GO:0031297">
    <property type="term" value="P:replication fork processing"/>
    <property type="evidence" value="ECO:0007669"/>
    <property type="project" value="TreeGrafter"/>
</dbReference>